<evidence type="ECO:0000256" key="6">
    <source>
        <dbReference type="ARBA" id="ARBA00022917"/>
    </source>
</evidence>
<dbReference type="Pfam" id="PF08264">
    <property type="entry name" value="Anticodon_1"/>
    <property type="match status" value="1"/>
</dbReference>
<feature type="domain" description="Aminoacyl-tRNA synthetase class Ia" evidence="11">
    <location>
        <begin position="177"/>
        <end position="747"/>
    </location>
</feature>
<dbReference type="EC" id="6.1.1.4" evidence="2"/>
<dbReference type="InterPro" id="IPR055416">
    <property type="entry name" value="RBD_LARS1"/>
</dbReference>
<feature type="domain" description="Leucine--tRNA ligase ubiquitin-like" evidence="13">
    <location>
        <begin position="1058"/>
        <end position="1168"/>
    </location>
</feature>
<name>A0A6J1QEM8_9HYME</name>
<evidence type="ECO:0000259" key="13">
    <source>
        <dbReference type="Pfam" id="PF22947"/>
    </source>
</evidence>
<reference evidence="16" key="1">
    <citation type="submission" date="2025-08" db="UniProtKB">
        <authorList>
            <consortium name="RefSeq"/>
        </authorList>
    </citation>
    <scope>IDENTIFICATION</scope>
    <source>
        <tissue evidence="16">Whole body</tissue>
    </source>
</reference>
<dbReference type="InterPro" id="IPR002300">
    <property type="entry name" value="aa-tRNA-synth_Ia"/>
</dbReference>
<proteinExistence type="inferred from homology"/>
<evidence type="ECO:0000259" key="12">
    <source>
        <dbReference type="Pfam" id="PF08264"/>
    </source>
</evidence>
<dbReference type="Pfam" id="PF22947">
    <property type="entry name" value="ULD_3"/>
    <property type="match status" value="1"/>
</dbReference>
<organism evidence="15 16">
    <name type="scientific">Temnothorax curvispinosus</name>
    <dbReference type="NCBI Taxonomy" id="300111"/>
    <lineage>
        <taxon>Eukaryota</taxon>
        <taxon>Metazoa</taxon>
        <taxon>Ecdysozoa</taxon>
        <taxon>Arthropoda</taxon>
        <taxon>Hexapoda</taxon>
        <taxon>Insecta</taxon>
        <taxon>Pterygota</taxon>
        <taxon>Neoptera</taxon>
        <taxon>Endopterygota</taxon>
        <taxon>Hymenoptera</taxon>
        <taxon>Apocrita</taxon>
        <taxon>Aculeata</taxon>
        <taxon>Formicoidea</taxon>
        <taxon>Formicidae</taxon>
        <taxon>Myrmicinae</taxon>
        <taxon>Temnothorax</taxon>
    </lineage>
</organism>
<dbReference type="GO" id="GO:0005524">
    <property type="term" value="F:ATP binding"/>
    <property type="evidence" value="ECO:0007669"/>
    <property type="project" value="UniProtKB-KW"/>
</dbReference>
<evidence type="ECO:0000313" key="15">
    <source>
        <dbReference type="Proteomes" id="UP000504618"/>
    </source>
</evidence>
<evidence type="ECO:0000256" key="9">
    <source>
        <dbReference type="RuleBase" id="RU363035"/>
    </source>
</evidence>
<dbReference type="PROSITE" id="PS00178">
    <property type="entry name" value="AA_TRNA_LIGASE_I"/>
    <property type="match status" value="1"/>
</dbReference>
<evidence type="ECO:0000259" key="14">
    <source>
        <dbReference type="Pfam" id="PF24810"/>
    </source>
</evidence>
<keyword evidence="4 9" id="KW-0547">Nucleotide-binding</keyword>
<comment type="similarity">
    <text evidence="1 9">Belongs to the class-I aminoacyl-tRNA synthetase family.</text>
</comment>
<dbReference type="Proteomes" id="UP000504618">
    <property type="component" value="Unplaced"/>
</dbReference>
<dbReference type="Pfam" id="PF24810">
    <property type="entry name" value="RBD_LARS1"/>
    <property type="match status" value="1"/>
</dbReference>
<dbReference type="CDD" id="cd07959">
    <property type="entry name" value="Anticodon_Ia_Leu_AEc"/>
    <property type="match status" value="1"/>
</dbReference>
<dbReference type="GO" id="GO:0006429">
    <property type="term" value="P:leucyl-tRNA aminoacylation"/>
    <property type="evidence" value="ECO:0007669"/>
    <property type="project" value="InterPro"/>
</dbReference>
<dbReference type="OrthoDB" id="10249672at2759"/>
<dbReference type="InterPro" id="IPR013155">
    <property type="entry name" value="M/V/L/I-tRNA-synth_anticd-bd"/>
</dbReference>
<feature type="compositionally biased region" description="Basic and acidic residues" evidence="10">
    <location>
        <begin position="121"/>
        <end position="134"/>
    </location>
</feature>
<dbReference type="Gene3D" id="3.40.50.620">
    <property type="entry name" value="HUPs"/>
    <property type="match status" value="1"/>
</dbReference>
<dbReference type="GeneID" id="112460369"/>
<evidence type="ECO:0000256" key="3">
    <source>
        <dbReference type="ARBA" id="ARBA00022598"/>
    </source>
</evidence>
<dbReference type="Pfam" id="PF00133">
    <property type="entry name" value="tRNA-synt_1"/>
    <property type="match status" value="2"/>
</dbReference>
<sequence>MATERKGTFKVKYLQEIERNMQVKWEVAKVYEVNASTLNKKPGEKFFATFPYPYMNGRLHLGHTFSLSKSEFATRYNRLLGKKVLFPFGFHCTGMPIKACADKLTREMEIYGYPPKFPEEREMVEKETEGPKDKSKGKKSKAVAKAGSAKYQWQIMQTLGLQNEEIKKFADAAYWLEYFPPLAVQDLKSIGLHVDWRRTFITTDANSFYDSFIRWQFHHLKSRNKIKYGKRYTIYSPKDGQPCMDHDRSSGEGVGPQEYTLIKMKVLRPQKIMSFDDRSVYLVAATLKPETMYGQTNCWVHPDISYIAYNLTCGDVYISTERAARNMSYQGFFKEEGKIDVVGKFMGKDLLGLELEAPLTFNKVIYTLPMLTIKEDKGTGIVTSVPSDSPDDYAALVDLKKKQPLREKYGITDEMVLPYNPIPIIQVPEFGNLLAVTLYEQLKIQSQNDKVKLAEAKEIAYLKGFYDGVLLVGPHKGKKIQDIKKLVQKEMVNSGEAVIYYEPEKTIISRSNDECVVALCNQWYLDYGEENWKKETLEALKNLDTFHDEVRKNFLACFDWLHEHACSRTYGLGTKLPWDESWLIESLSDSTIYVAYYTIAHLLQGGTFKADGPNEFGLKASDMTLEVWDYIFFKDAKWPKTNIDKVFVDRMRHEFQYWYPVDLRVSGKDLIQNHLTYFLYNHTAIWPNQPELWPRGIRANGHLLLNSAKMSKSEGNFLTLVEAVEKFSADGMRLCLADSGDSIEDANFIESTADAGILRLYNFIEWVKDILNMNQHSCHTGVQDFHDKVFESEINLKIRETGENYSKMLYKEALRTGFYEFQTARDKYLQTSPMVNLDLIKKYIEIQIILLSPICPHVCEYIWGDLLKKDGSILNAKWPVVGEINEILIKSSEYLMDAAHTFRILLKNYMMPKKSKAKNDFTDMEKPTQGIIWVAKTWPPWQSIILTTMREMYSKNENKLPDNKALSAAFAGKAELKKYMKRVMPFVQLVKAKMETVGLSALNLTLDFNEFNVLETNKEYLKNTLGLHDIVIKYTDEAPEKTREECCPGAPYMNFFAKPIVSICIINPQSCSNLLELSMEISTVTAADIVSYIAKQNKHIKDPASIVLYRFNDPNLGPRIRPVAGDILKGKTKLPRDSVFNVDTETESVQVSVAGKTYLVGESLIYIDKSLE</sequence>
<keyword evidence="7 9" id="KW-0030">Aminoacyl-tRNA synthetase</keyword>
<feature type="region of interest" description="Disordered" evidence="10">
    <location>
        <begin position="121"/>
        <end position="141"/>
    </location>
</feature>
<dbReference type="RefSeq" id="XP_024880779.1">
    <property type="nucleotide sequence ID" value="XM_025025011.1"/>
</dbReference>
<dbReference type="Gene3D" id="1.10.730.10">
    <property type="entry name" value="Isoleucyl-tRNA Synthetase, Domain 1"/>
    <property type="match status" value="1"/>
</dbReference>
<dbReference type="InterPro" id="IPR014729">
    <property type="entry name" value="Rossmann-like_a/b/a_fold"/>
</dbReference>
<evidence type="ECO:0000313" key="16">
    <source>
        <dbReference type="RefSeq" id="XP_024880779.1"/>
    </source>
</evidence>
<dbReference type="InterPro" id="IPR004493">
    <property type="entry name" value="Leu-tRNA-synth_Ia_arc/euk"/>
</dbReference>
<keyword evidence="3 9" id="KW-0436">Ligase</keyword>
<feature type="domain" description="Methionyl/Valyl/Leucyl/Isoleucyl-tRNA synthetase anticodon-binding" evidence="12">
    <location>
        <begin position="787"/>
        <end position="917"/>
    </location>
</feature>
<evidence type="ECO:0000256" key="4">
    <source>
        <dbReference type="ARBA" id="ARBA00022741"/>
    </source>
</evidence>
<dbReference type="SUPFAM" id="SSF50677">
    <property type="entry name" value="ValRS/IleRS/LeuRS editing domain"/>
    <property type="match status" value="1"/>
</dbReference>
<evidence type="ECO:0000256" key="10">
    <source>
        <dbReference type="SAM" id="MobiDB-lite"/>
    </source>
</evidence>
<dbReference type="Gene3D" id="3.90.740.10">
    <property type="entry name" value="Valyl/Leucyl/Isoleucyl-tRNA synthetase, editing domain"/>
    <property type="match status" value="1"/>
</dbReference>
<evidence type="ECO:0000256" key="8">
    <source>
        <dbReference type="ARBA" id="ARBA00030520"/>
    </source>
</evidence>
<dbReference type="InterPro" id="IPR009008">
    <property type="entry name" value="Val/Leu/Ile-tRNA-synth_edit"/>
</dbReference>
<feature type="domain" description="Leucine--tRNA ligase RagD-binding" evidence="14">
    <location>
        <begin position="934"/>
        <end position="1007"/>
    </location>
</feature>
<dbReference type="GO" id="GO:0004823">
    <property type="term" value="F:leucine-tRNA ligase activity"/>
    <property type="evidence" value="ECO:0007669"/>
    <property type="project" value="UniProtKB-EC"/>
</dbReference>
<dbReference type="InterPro" id="IPR054509">
    <property type="entry name" value="LARS1_ULD"/>
</dbReference>
<keyword evidence="5 9" id="KW-0067">ATP-binding</keyword>
<protein>
    <recommendedName>
        <fullName evidence="2">leucine--tRNA ligase</fullName>
        <ecNumber evidence="2">6.1.1.4</ecNumber>
    </recommendedName>
    <alternativeName>
        <fullName evidence="8">Leucyl-tRNA synthetase</fullName>
    </alternativeName>
</protein>
<evidence type="ECO:0000256" key="5">
    <source>
        <dbReference type="ARBA" id="ARBA00022840"/>
    </source>
</evidence>
<dbReference type="FunFam" id="3.90.740.10:FF:000001">
    <property type="entry name" value="Leucine--tRNA ligase, cytoplasmic"/>
    <property type="match status" value="1"/>
</dbReference>
<dbReference type="SUPFAM" id="SSF52374">
    <property type="entry name" value="Nucleotidylyl transferase"/>
    <property type="match status" value="1"/>
</dbReference>
<dbReference type="PANTHER" id="PTHR45794:SF1">
    <property type="entry name" value="LEUCINE--TRNA LIGASE, CYTOPLASMIC"/>
    <property type="match status" value="1"/>
</dbReference>
<keyword evidence="6 9" id="KW-0648">Protein biosynthesis</keyword>
<feature type="domain" description="Aminoacyl-tRNA synthetase class Ia" evidence="11">
    <location>
        <begin position="21"/>
        <end position="103"/>
    </location>
</feature>
<evidence type="ECO:0000259" key="11">
    <source>
        <dbReference type="Pfam" id="PF00133"/>
    </source>
</evidence>
<evidence type="ECO:0000256" key="1">
    <source>
        <dbReference type="ARBA" id="ARBA00005594"/>
    </source>
</evidence>
<dbReference type="CTD" id="326262"/>
<dbReference type="AlphaFoldDB" id="A0A6J1QEM8"/>
<dbReference type="InterPro" id="IPR009080">
    <property type="entry name" value="tRNAsynth_Ia_anticodon-bd"/>
</dbReference>
<keyword evidence="15" id="KW-1185">Reference proteome</keyword>
<accession>A0A6J1QEM8</accession>
<dbReference type="PANTHER" id="PTHR45794">
    <property type="entry name" value="LEUCYL-TRNA SYNTHETASE"/>
    <property type="match status" value="1"/>
</dbReference>
<evidence type="ECO:0000256" key="7">
    <source>
        <dbReference type="ARBA" id="ARBA00023146"/>
    </source>
</evidence>
<gene>
    <name evidence="16" type="primary">LOC112460369</name>
</gene>
<dbReference type="InterPro" id="IPR001412">
    <property type="entry name" value="aa-tRNA-synth_I_CS"/>
</dbReference>
<dbReference type="GO" id="GO:0002161">
    <property type="term" value="F:aminoacyl-tRNA deacylase activity"/>
    <property type="evidence" value="ECO:0007669"/>
    <property type="project" value="InterPro"/>
</dbReference>
<dbReference type="SUPFAM" id="SSF47323">
    <property type="entry name" value="Anticodon-binding domain of a subclass of class I aminoacyl-tRNA synthetases"/>
    <property type="match status" value="1"/>
</dbReference>
<dbReference type="NCBIfam" id="TIGR00395">
    <property type="entry name" value="leuS_arch"/>
    <property type="match status" value="1"/>
</dbReference>
<evidence type="ECO:0000256" key="2">
    <source>
        <dbReference type="ARBA" id="ARBA00013164"/>
    </source>
</evidence>